<evidence type="ECO:0000313" key="2">
    <source>
        <dbReference type="EMBL" id="KIR62407.1"/>
    </source>
</evidence>
<gene>
    <name evidence="2" type="ORF">I314_03347</name>
</gene>
<feature type="compositionally biased region" description="Acidic residues" evidence="1">
    <location>
        <begin position="116"/>
        <end position="139"/>
    </location>
</feature>
<dbReference type="InterPro" id="IPR001138">
    <property type="entry name" value="Zn2Cys6_DnaBD"/>
</dbReference>
<dbReference type="CDD" id="cd12148">
    <property type="entry name" value="fungal_TF_MHR"/>
    <property type="match status" value="1"/>
</dbReference>
<evidence type="ECO:0008006" key="4">
    <source>
        <dbReference type="Google" id="ProtNLM"/>
    </source>
</evidence>
<feature type="region of interest" description="Disordered" evidence="1">
    <location>
        <begin position="1"/>
        <end position="49"/>
    </location>
</feature>
<evidence type="ECO:0000313" key="3">
    <source>
        <dbReference type="Proteomes" id="UP000053800"/>
    </source>
</evidence>
<accession>A0ABR5BB44</accession>
<feature type="region of interest" description="Disordered" evidence="1">
    <location>
        <begin position="64"/>
        <end position="96"/>
    </location>
</feature>
<reference evidence="2 3" key="1">
    <citation type="submission" date="2015-01" db="EMBL/GenBank/DDBJ databases">
        <title>The Genome Sequence of Cryptococcus gattii CA1873.</title>
        <authorList>
            <consortium name="The Broad Institute Genomics Platform"/>
            <person name="Cuomo C."/>
            <person name="Litvintseva A."/>
            <person name="Chen Y."/>
            <person name="Heitman J."/>
            <person name="Sun S."/>
            <person name="Springer D."/>
            <person name="Dromer F."/>
            <person name="Young S."/>
            <person name="Zeng Q."/>
            <person name="Gargeya S."/>
            <person name="Abouelleil A."/>
            <person name="Alvarado L."/>
            <person name="Chapman S.B."/>
            <person name="Gainer-Dewar J."/>
            <person name="Goldberg J."/>
            <person name="Griggs A."/>
            <person name="Gujja S."/>
            <person name="Hansen M."/>
            <person name="Howarth C."/>
            <person name="Imamovic A."/>
            <person name="Larimer J."/>
            <person name="Murphy C."/>
            <person name="Naylor J."/>
            <person name="Pearson M."/>
            <person name="Priest M."/>
            <person name="Roberts A."/>
            <person name="Saif S."/>
            <person name="Shea T."/>
            <person name="Sykes S."/>
            <person name="Wortman J."/>
            <person name="Nusbaum C."/>
            <person name="Birren B."/>
        </authorList>
    </citation>
    <scope>NUCLEOTIDE SEQUENCE [LARGE SCALE GENOMIC DNA]</scope>
    <source>
        <strain evidence="2 3">CA1873</strain>
    </source>
</reference>
<organism evidence="2 3">
    <name type="scientific">Cryptococcus bacillisporus CA1873</name>
    <dbReference type="NCBI Taxonomy" id="1296111"/>
    <lineage>
        <taxon>Eukaryota</taxon>
        <taxon>Fungi</taxon>
        <taxon>Dikarya</taxon>
        <taxon>Basidiomycota</taxon>
        <taxon>Agaricomycotina</taxon>
        <taxon>Tremellomycetes</taxon>
        <taxon>Tremellales</taxon>
        <taxon>Cryptococcaceae</taxon>
        <taxon>Cryptococcus</taxon>
        <taxon>Cryptococcus gattii species complex</taxon>
    </lineage>
</organism>
<dbReference type="Proteomes" id="UP000053800">
    <property type="component" value="Unassembled WGS sequence"/>
</dbReference>
<protein>
    <recommendedName>
        <fullName evidence="4">Transcription factor domain-containing protein</fullName>
    </recommendedName>
</protein>
<feature type="compositionally biased region" description="Polar residues" evidence="1">
    <location>
        <begin position="27"/>
        <end position="48"/>
    </location>
</feature>
<feature type="compositionally biased region" description="Low complexity" evidence="1">
    <location>
        <begin position="75"/>
        <end position="86"/>
    </location>
</feature>
<name>A0ABR5BB44_CRYGA</name>
<sequence length="322" mass="34848">MMSTPYEAHKYQPPPPPPKHSSSSSSGKNAKQKQPSFPNGTHDQNPATSIRIFSACRNCRNKKVKCLPGPPLPSPSITSSASPASLENPGENLGTLSTMSSTWRVETVAQETHADAEEEEDEPIDDDAMQPVSDSEDAESNPYFGPVAGSGVIKALSPVDEMQYPSVKKSTEMVDASFQEFISVVFAIFALGERARAWKREMAKAEGDDDGHETVLPGEAEAGVIWYERAQILHCTTLKDVNIHLVQCLTLLAAFQASVNAMPMSWLLAGQAVRVAQDLVCTDQPQSFPYHSQKTAAFTMLVGYLRLGEDDVNFSRSAAGSG</sequence>
<proteinExistence type="predicted"/>
<evidence type="ECO:0000256" key="1">
    <source>
        <dbReference type="SAM" id="MobiDB-lite"/>
    </source>
</evidence>
<dbReference type="EMBL" id="KN848896">
    <property type="protein sequence ID" value="KIR62407.1"/>
    <property type="molecule type" value="Genomic_DNA"/>
</dbReference>
<keyword evidence="3" id="KW-1185">Reference proteome</keyword>
<dbReference type="CDD" id="cd00067">
    <property type="entry name" value="GAL4"/>
    <property type="match status" value="1"/>
</dbReference>
<feature type="region of interest" description="Disordered" evidence="1">
    <location>
        <begin position="109"/>
        <end position="139"/>
    </location>
</feature>